<evidence type="ECO:0000313" key="1">
    <source>
        <dbReference type="EMBL" id="UXE62116.1"/>
    </source>
</evidence>
<dbReference type="AlphaFoldDB" id="A0A977KY72"/>
<organism evidence="1">
    <name type="scientific">Woronichinia naegeliana WA131</name>
    <dbReference type="NCBI Taxonomy" id="2824559"/>
    <lineage>
        <taxon>Bacteria</taxon>
        <taxon>Bacillati</taxon>
        <taxon>Cyanobacteriota</taxon>
        <taxon>Cyanophyceae</taxon>
        <taxon>Synechococcales</taxon>
        <taxon>Coelosphaeriaceae</taxon>
        <taxon>Woronichinia</taxon>
    </lineage>
</organism>
<dbReference type="NCBIfam" id="NF041539">
    <property type="entry name" value="choice_anch_R"/>
    <property type="match status" value="1"/>
</dbReference>
<protein>
    <recommendedName>
        <fullName evidence="2">PEP-CTERM sorting domain-containing protein</fullName>
    </recommendedName>
</protein>
<evidence type="ECO:0008006" key="2">
    <source>
        <dbReference type="Google" id="ProtNLM"/>
    </source>
</evidence>
<gene>
    <name evidence="1" type="ORF">KA717_04470</name>
</gene>
<dbReference type="Proteomes" id="UP001065613">
    <property type="component" value="Chromosome"/>
</dbReference>
<accession>A0A977KY72</accession>
<name>A0A977KY72_9CYAN</name>
<dbReference type="EMBL" id="CP073041">
    <property type="protein sequence ID" value="UXE62116.1"/>
    <property type="molecule type" value="Genomic_DNA"/>
</dbReference>
<reference evidence="1" key="1">
    <citation type="submission" date="2021-04" db="EMBL/GenBank/DDBJ databases">
        <title>Genome sequence of Woronichinia naegeliana from Washington state freshwater lake bloom.</title>
        <authorList>
            <person name="Dreher T.W."/>
        </authorList>
    </citation>
    <scope>NUCLEOTIDE SEQUENCE</scope>
    <source>
        <strain evidence="1">WA131</strain>
    </source>
</reference>
<proteinExistence type="predicted"/>
<dbReference type="KEGG" id="wna:KA717_04470"/>
<sequence>MKIQAQLLLLGAASAFVWGVSVAPSYALNLIGNLPPTDDNSANTFSPTGGVSINAVSFTLPTGTDYTLDNAVLRLGAYDGTEVFNVQIRNDTGGVNPGSTVLANFTLPASQGAGIFDYTFNSPTAFTFTQNTKYWLYVDISTGSGGSGSFDWLASSPNVTPTGVASFGAYRFSLNNGTSFVQNNTFNSFQVNATAVPWETDALPVIGSTVLFGLGLWGKRKLAQKKIDSL</sequence>